<dbReference type="Gene3D" id="3.30.160.60">
    <property type="entry name" value="Classic Zinc Finger"/>
    <property type="match status" value="5"/>
</dbReference>
<dbReference type="GO" id="GO:0008270">
    <property type="term" value="F:zinc ion binding"/>
    <property type="evidence" value="ECO:0007669"/>
    <property type="project" value="UniProtKB-KW"/>
</dbReference>
<keyword evidence="8" id="KW-0539">Nucleus</keyword>
<keyword evidence="7" id="KW-0804">Transcription</keyword>
<dbReference type="GO" id="GO:0000981">
    <property type="term" value="F:DNA-binding transcription factor activity, RNA polymerase II-specific"/>
    <property type="evidence" value="ECO:0007669"/>
    <property type="project" value="TreeGrafter"/>
</dbReference>
<dbReference type="PROSITE" id="PS00028">
    <property type="entry name" value="ZINC_FINGER_C2H2_1"/>
    <property type="match status" value="6"/>
</dbReference>
<keyword evidence="13" id="KW-1185">Reference proteome</keyword>
<dbReference type="Pfam" id="PF00096">
    <property type="entry name" value="zf-C2H2"/>
    <property type="match status" value="5"/>
</dbReference>
<dbReference type="Proteomes" id="UP000887569">
    <property type="component" value="Unplaced"/>
</dbReference>
<evidence type="ECO:0000256" key="10">
    <source>
        <dbReference type="SAM" id="MobiDB-lite"/>
    </source>
</evidence>
<dbReference type="WBParaSite" id="PgR014X_g049_t03">
    <property type="protein sequence ID" value="PgR014X_g049_t03"/>
    <property type="gene ID" value="PgR014X_g049"/>
</dbReference>
<evidence type="ECO:0000256" key="3">
    <source>
        <dbReference type="ARBA" id="ARBA00022737"/>
    </source>
</evidence>
<sequence>MCVVHCFLVLVFLLVSLFCVDPLSIGKQILNSAVPFNYKWIHAYQIKAYRIYAFVSLFEVTPRKDRNRGSHTILLVSSEVSPYCVMEDELLVFDARNTLMEDLLTEDVHAANYVSSDPTRSQSDDVSHTQARFDDSHTRNHYSQNGYAAIRETNVIGKRELHFVEDGLPYAEQDHERYFGSFEQPSGLVPVRRDAAEGGAFDTSLSFVDRAMDEIPKTIPVPEQAVQIAQITDEAPQLTYEGEVGEGLDQRDEHFSGRVSVPGSPSDDQLDSTCPVLVNERQHAPYAVEEAEIVASDDSQPSSSGTDGRWLGMNPLRRFSVLIGTRKLTFKVINAPRSVHEEEGLCSLDEYGSRDEQRGKCFICGRTFATRTAFRQHQLQHANTKPNICSYCGRTFIHRHSLTMHERMHTGEKPFQCPICTKCFARQTNYNIHMKLHASGRRYFCSFCGKWYRTEHEMLGHQQQCLAQMHGAVVHTDRPLRYQCSYCEKMFHHRRDKNIHERTHTGERPYSCGYCGKGFTQSQALTIHIRTHTGERPYTCTICAKDFRDSSALRKHEFMKHTSTGGPVAYHGLNDLVLMSIPSAVSSEQLQQLPPSFP</sequence>
<dbReference type="FunFam" id="3.30.160.60:FF:000624">
    <property type="entry name" value="zinc finger protein 697"/>
    <property type="match status" value="1"/>
</dbReference>
<reference evidence="14" key="1">
    <citation type="submission" date="2022-11" db="UniProtKB">
        <authorList>
            <consortium name="WormBaseParasite"/>
        </authorList>
    </citation>
    <scope>IDENTIFICATION</scope>
</reference>
<evidence type="ECO:0000256" key="11">
    <source>
        <dbReference type="SAM" id="SignalP"/>
    </source>
</evidence>
<feature type="chain" id="PRO_5037619516" evidence="11">
    <location>
        <begin position="23"/>
        <end position="598"/>
    </location>
</feature>
<protein>
    <submittedName>
        <fullName evidence="14">C2H2-type domain-containing protein</fullName>
    </submittedName>
</protein>
<dbReference type="PANTHER" id="PTHR24379">
    <property type="entry name" value="KRAB AND ZINC FINGER DOMAIN-CONTAINING"/>
    <property type="match status" value="1"/>
</dbReference>
<evidence type="ECO:0000256" key="5">
    <source>
        <dbReference type="ARBA" id="ARBA00022833"/>
    </source>
</evidence>
<evidence type="ECO:0000256" key="4">
    <source>
        <dbReference type="ARBA" id="ARBA00022771"/>
    </source>
</evidence>
<proteinExistence type="predicted"/>
<evidence type="ECO:0000256" key="1">
    <source>
        <dbReference type="ARBA" id="ARBA00004123"/>
    </source>
</evidence>
<evidence type="ECO:0000256" key="8">
    <source>
        <dbReference type="ARBA" id="ARBA00023242"/>
    </source>
</evidence>
<keyword evidence="5" id="KW-0862">Zinc</keyword>
<dbReference type="PROSITE" id="PS50157">
    <property type="entry name" value="ZINC_FINGER_C2H2_2"/>
    <property type="match status" value="6"/>
</dbReference>
<dbReference type="FunFam" id="3.30.160.60:FF:000557">
    <property type="entry name" value="zinc finger and SCAN domain-containing protein 29"/>
    <property type="match status" value="1"/>
</dbReference>
<accession>A0A915ASF9</accession>
<feature type="domain" description="C2H2-type" evidence="12">
    <location>
        <begin position="387"/>
        <end position="414"/>
    </location>
</feature>
<feature type="signal peptide" evidence="11">
    <location>
        <begin position="1"/>
        <end position="22"/>
    </location>
</feature>
<feature type="compositionally biased region" description="Basic and acidic residues" evidence="10">
    <location>
        <begin position="122"/>
        <end position="138"/>
    </location>
</feature>
<evidence type="ECO:0000259" key="12">
    <source>
        <dbReference type="PROSITE" id="PS50157"/>
    </source>
</evidence>
<dbReference type="FunFam" id="3.30.160.60:FF:000060">
    <property type="entry name" value="zinc finger protein 436"/>
    <property type="match status" value="1"/>
</dbReference>
<feature type="domain" description="C2H2-type" evidence="12">
    <location>
        <begin position="482"/>
        <end position="509"/>
    </location>
</feature>
<dbReference type="InterPro" id="IPR036236">
    <property type="entry name" value="Znf_C2H2_sf"/>
</dbReference>
<evidence type="ECO:0000313" key="14">
    <source>
        <dbReference type="WBParaSite" id="PgR014X_g049_t03"/>
    </source>
</evidence>
<name>A0A915ASF9_PARUN</name>
<feature type="domain" description="C2H2-type" evidence="12">
    <location>
        <begin position="415"/>
        <end position="442"/>
    </location>
</feature>
<evidence type="ECO:0000313" key="13">
    <source>
        <dbReference type="Proteomes" id="UP000887569"/>
    </source>
</evidence>
<dbReference type="GO" id="GO:0005634">
    <property type="term" value="C:nucleus"/>
    <property type="evidence" value="ECO:0007669"/>
    <property type="project" value="UniProtKB-SubCell"/>
</dbReference>
<dbReference type="SMART" id="SM00355">
    <property type="entry name" value="ZnF_C2H2"/>
    <property type="match status" value="7"/>
</dbReference>
<dbReference type="FunFam" id="3.30.160.60:FF:000110">
    <property type="entry name" value="Zinc finger protein-like"/>
    <property type="match status" value="1"/>
</dbReference>
<dbReference type="InterPro" id="IPR013087">
    <property type="entry name" value="Znf_C2H2_type"/>
</dbReference>
<comment type="subcellular location">
    <subcellularLocation>
        <location evidence="1">Nucleus</location>
    </subcellularLocation>
</comment>
<keyword evidence="3" id="KW-0677">Repeat</keyword>
<dbReference type="GO" id="GO:0000977">
    <property type="term" value="F:RNA polymerase II transcription regulatory region sequence-specific DNA binding"/>
    <property type="evidence" value="ECO:0007669"/>
    <property type="project" value="TreeGrafter"/>
</dbReference>
<keyword evidence="4 9" id="KW-0863">Zinc-finger</keyword>
<dbReference type="SUPFAM" id="SSF57667">
    <property type="entry name" value="beta-beta-alpha zinc fingers"/>
    <property type="match status" value="4"/>
</dbReference>
<dbReference type="AlphaFoldDB" id="A0A915ASF9"/>
<dbReference type="PANTHER" id="PTHR24379:SF127">
    <property type="entry name" value="BLOODY FINGERS-RELATED"/>
    <property type="match status" value="1"/>
</dbReference>
<keyword evidence="11" id="KW-0732">Signal</keyword>
<feature type="domain" description="C2H2-type" evidence="12">
    <location>
        <begin position="538"/>
        <end position="566"/>
    </location>
</feature>
<evidence type="ECO:0000256" key="6">
    <source>
        <dbReference type="ARBA" id="ARBA00023015"/>
    </source>
</evidence>
<evidence type="ECO:0000256" key="2">
    <source>
        <dbReference type="ARBA" id="ARBA00022723"/>
    </source>
</evidence>
<evidence type="ECO:0000256" key="7">
    <source>
        <dbReference type="ARBA" id="ARBA00023163"/>
    </source>
</evidence>
<keyword evidence="2" id="KW-0479">Metal-binding</keyword>
<feature type="domain" description="C2H2-type" evidence="12">
    <location>
        <begin position="359"/>
        <end position="386"/>
    </location>
</feature>
<organism evidence="13 14">
    <name type="scientific">Parascaris univalens</name>
    <name type="common">Nematode worm</name>
    <dbReference type="NCBI Taxonomy" id="6257"/>
    <lineage>
        <taxon>Eukaryota</taxon>
        <taxon>Metazoa</taxon>
        <taxon>Ecdysozoa</taxon>
        <taxon>Nematoda</taxon>
        <taxon>Chromadorea</taxon>
        <taxon>Rhabditida</taxon>
        <taxon>Spirurina</taxon>
        <taxon>Ascaridomorpha</taxon>
        <taxon>Ascaridoidea</taxon>
        <taxon>Ascarididae</taxon>
        <taxon>Parascaris</taxon>
    </lineage>
</organism>
<keyword evidence="6" id="KW-0805">Transcription regulation</keyword>
<feature type="region of interest" description="Disordered" evidence="10">
    <location>
        <begin position="114"/>
        <end position="140"/>
    </location>
</feature>
<evidence type="ECO:0000256" key="9">
    <source>
        <dbReference type="PROSITE-ProRule" id="PRU00042"/>
    </source>
</evidence>
<feature type="domain" description="C2H2-type" evidence="12">
    <location>
        <begin position="510"/>
        <end position="537"/>
    </location>
</feature>